<evidence type="ECO:0000313" key="2">
    <source>
        <dbReference type="EMBL" id="CAK9260703.1"/>
    </source>
</evidence>
<keyword evidence="1" id="KW-0472">Membrane</keyword>
<name>A0ABP0W1Q2_9BRYO</name>
<gene>
    <name evidence="2" type="ORF">CSSPJE1EN1_LOCUS6181</name>
</gene>
<keyword evidence="1" id="KW-1133">Transmembrane helix</keyword>
<feature type="transmembrane region" description="Helical" evidence="1">
    <location>
        <begin position="54"/>
        <end position="72"/>
    </location>
</feature>
<dbReference type="Proteomes" id="UP001497444">
    <property type="component" value="Chromosome 13"/>
</dbReference>
<reference evidence="2" key="1">
    <citation type="submission" date="2024-02" db="EMBL/GenBank/DDBJ databases">
        <authorList>
            <consortium name="ELIXIR-Norway"/>
            <consortium name="Elixir Norway"/>
        </authorList>
    </citation>
    <scope>NUCLEOTIDE SEQUENCE</scope>
</reference>
<proteinExistence type="predicted"/>
<keyword evidence="3" id="KW-1185">Reference proteome</keyword>
<organism evidence="2 3">
    <name type="scientific">Sphagnum jensenii</name>
    <dbReference type="NCBI Taxonomy" id="128206"/>
    <lineage>
        <taxon>Eukaryota</taxon>
        <taxon>Viridiplantae</taxon>
        <taxon>Streptophyta</taxon>
        <taxon>Embryophyta</taxon>
        <taxon>Bryophyta</taxon>
        <taxon>Sphagnophytina</taxon>
        <taxon>Sphagnopsida</taxon>
        <taxon>Sphagnales</taxon>
        <taxon>Sphagnaceae</taxon>
        <taxon>Sphagnum</taxon>
    </lineage>
</organism>
<evidence type="ECO:0000313" key="3">
    <source>
        <dbReference type="Proteomes" id="UP001497444"/>
    </source>
</evidence>
<keyword evidence="1" id="KW-0812">Transmembrane</keyword>
<evidence type="ECO:0000256" key="1">
    <source>
        <dbReference type="SAM" id="Phobius"/>
    </source>
</evidence>
<sequence>MSDKQATVQLRDCLSSVRFCNTSLCDVTAGECSCWGELSDVWPSRQHYMQESTLISMVCVFSCCILSSMMPAEAWDPADLM</sequence>
<accession>A0ABP0W1Q2</accession>
<protein>
    <submittedName>
        <fullName evidence="2">Uncharacterized protein</fullName>
    </submittedName>
</protein>
<dbReference type="EMBL" id="OZ020108">
    <property type="protein sequence ID" value="CAK9260703.1"/>
    <property type="molecule type" value="Genomic_DNA"/>
</dbReference>